<sequence>MATSTIKENFTSLNFHHVDSFNTLNAYAKRSKFEREFKSEFSNTNFKGTVDELGFNSKIPYGEGHFVLVGADYKKFEQDDSIAKDFDNKGIFISNHNSFTGIIGGKTMLTESLRYDSYSTFDNEFTGKIGLKHIHEKIKGLVTSINYGTAYTVPTLYQLYAPASSFGGFTSPIGNANLAPETTKSFDISLAYKDFSLSYFNTKIDNLIQYTSGYNNVKGESKIDGLEASYSSNISDNFLFNINYTYLFNAEDEEGNTLLRRAESTVNASIDYYGFSKLHLGLDASYVGNRSDIIYNPDFSTSDTDTGNYTLINFTADYQITKDMQVYGKIENLSDEVYQSVYGYATSPSQVLIDDETTLYFMFFSLWLCHRTHCHTFSLTQ</sequence>
<keyword evidence="5" id="KW-0798">TonB box</keyword>
<dbReference type="Gene3D" id="2.40.170.20">
    <property type="entry name" value="TonB-dependent receptor, beta-barrel domain"/>
    <property type="match status" value="1"/>
</dbReference>
<keyword evidence="6" id="KW-0472">Membrane</keyword>
<feature type="domain" description="TonB-dependent receptor-like beta-barrel" evidence="8">
    <location>
        <begin position="15"/>
        <end position="333"/>
    </location>
</feature>
<dbReference type="PANTHER" id="PTHR30069:SF53">
    <property type="entry name" value="COLICIN I RECEPTOR-RELATED"/>
    <property type="match status" value="1"/>
</dbReference>
<accession>A0A1W1D0M3</accession>
<evidence type="ECO:0000256" key="2">
    <source>
        <dbReference type="ARBA" id="ARBA00022448"/>
    </source>
</evidence>
<dbReference type="InterPro" id="IPR036942">
    <property type="entry name" value="Beta-barrel_TonB_sf"/>
</dbReference>
<evidence type="ECO:0000256" key="7">
    <source>
        <dbReference type="ARBA" id="ARBA00023237"/>
    </source>
</evidence>
<keyword evidence="9" id="KW-0675">Receptor</keyword>
<dbReference type="GO" id="GO:0015889">
    <property type="term" value="P:cobalamin transport"/>
    <property type="evidence" value="ECO:0007669"/>
    <property type="project" value="TreeGrafter"/>
</dbReference>
<gene>
    <name evidence="9" type="ORF">MNB_SV-13-935</name>
</gene>
<reference evidence="9" key="1">
    <citation type="submission" date="2016-10" db="EMBL/GenBank/DDBJ databases">
        <authorList>
            <person name="de Groot N.N."/>
        </authorList>
    </citation>
    <scope>NUCLEOTIDE SEQUENCE</scope>
</reference>
<dbReference type="SUPFAM" id="SSF56935">
    <property type="entry name" value="Porins"/>
    <property type="match status" value="1"/>
</dbReference>
<keyword evidence="7" id="KW-0998">Cell outer membrane</keyword>
<dbReference type="InterPro" id="IPR039426">
    <property type="entry name" value="TonB-dep_rcpt-like"/>
</dbReference>
<evidence type="ECO:0000259" key="8">
    <source>
        <dbReference type="Pfam" id="PF00593"/>
    </source>
</evidence>
<dbReference type="GO" id="GO:0009279">
    <property type="term" value="C:cell outer membrane"/>
    <property type="evidence" value="ECO:0007669"/>
    <property type="project" value="UniProtKB-SubCell"/>
</dbReference>
<evidence type="ECO:0000256" key="3">
    <source>
        <dbReference type="ARBA" id="ARBA00022692"/>
    </source>
</evidence>
<name>A0A1W1D0M3_9ZZZZ</name>
<protein>
    <submittedName>
        <fullName evidence="9">Outer membrane vitamin B12 receptor BtuB</fullName>
    </submittedName>
</protein>
<keyword evidence="2" id="KW-0813">Transport</keyword>
<comment type="subcellular location">
    <subcellularLocation>
        <location evidence="1">Cell outer membrane</location>
        <topology evidence="1">Multi-pass membrane protein</topology>
    </subcellularLocation>
</comment>
<evidence type="ECO:0000256" key="1">
    <source>
        <dbReference type="ARBA" id="ARBA00004571"/>
    </source>
</evidence>
<dbReference type="Pfam" id="PF00593">
    <property type="entry name" value="TonB_dep_Rec_b-barrel"/>
    <property type="match status" value="1"/>
</dbReference>
<organism evidence="9">
    <name type="scientific">hydrothermal vent metagenome</name>
    <dbReference type="NCBI Taxonomy" id="652676"/>
    <lineage>
        <taxon>unclassified sequences</taxon>
        <taxon>metagenomes</taxon>
        <taxon>ecological metagenomes</taxon>
    </lineage>
</organism>
<evidence type="ECO:0000256" key="4">
    <source>
        <dbReference type="ARBA" id="ARBA00022729"/>
    </source>
</evidence>
<proteinExistence type="predicted"/>
<dbReference type="PROSITE" id="PS52016">
    <property type="entry name" value="TONB_DEPENDENT_REC_3"/>
    <property type="match status" value="1"/>
</dbReference>
<dbReference type="AlphaFoldDB" id="A0A1W1D0M3"/>
<dbReference type="EMBL" id="FPHM01000290">
    <property type="protein sequence ID" value="SFV71660.1"/>
    <property type="molecule type" value="Genomic_DNA"/>
</dbReference>
<dbReference type="InterPro" id="IPR000531">
    <property type="entry name" value="Beta-barrel_TonB"/>
</dbReference>
<evidence type="ECO:0000313" key="9">
    <source>
        <dbReference type="EMBL" id="SFV71660.1"/>
    </source>
</evidence>
<evidence type="ECO:0000256" key="5">
    <source>
        <dbReference type="ARBA" id="ARBA00023077"/>
    </source>
</evidence>
<keyword evidence="3" id="KW-0812">Transmembrane</keyword>
<evidence type="ECO:0000256" key="6">
    <source>
        <dbReference type="ARBA" id="ARBA00023136"/>
    </source>
</evidence>
<keyword evidence="4" id="KW-0732">Signal</keyword>
<dbReference type="PANTHER" id="PTHR30069">
    <property type="entry name" value="TONB-DEPENDENT OUTER MEMBRANE RECEPTOR"/>
    <property type="match status" value="1"/>
</dbReference>